<accession>A0AAP4FDD1</accession>
<sequence>MGHSPHSVPDSSGLRVLSVHAHPDDEASKGAAMAAAYAQAGAEVLIVTCTGGERGDILVEEVQRMPRAHRDLTGLRREEMKLSAKALKIKHIWLGFEDSGLPEGDPLPPLPESCFASVPLYDAAAPLVHLVRTFKPHVLITYDENGGYPHPDHIRTHQISVEAFRASHRENEYQGLGEPWTISKMYYDRAFSLERFKALDEAMRERGGVSPFADRIEFMEKRQRDSTNPAARHRVTTHVPIQGFVHLRDEALLAHRSQVEPGGFFFAASPELVEEVYPWDDYVLAATRVHTELPEFDLFAGLHDGEGDRIGTLRPVPEAFKPELPNDRR</sequence>
<dbReference type="InterPro" id="IPR003737">
    <property type="entry name" value="GlcNAc_PI_deacetylase-related"/>
</dbReference>
<dbReference type="PANTHER" id="PTHR12993:SF11">
    <property type="entry name" value="N-ACETYLGLUCOSAMINYL-PHOSPHATIDYLINOSITOL DE-N-ACETYLASE"/>
    <property type="match status" value="1"/>
</dbReference>
<dbReference type="Pfam" id="PF02585">
    <property type="entry name" value="PIG-L"/>
    <property type="match status" value="1"/>
</dbReference>
<reference evidence="3" key="1">
    <citation type="submission" date="2023-05" db="EMBL/GenBank/DDBJ databases">
        <title>Cataloging the Phylogenetic Diversity of Human Bladder Bacteria.</title>
        <authorList>
            <person name="Du J."/>
        </authorList>
    </citation>
    <scope>NUCLEOTIDE SEQUENCE</scope>
    <source>
        <strain evidence="3">UMB9978</strain>
    </source>
</reference>
<comment type="catalytic activity">
    <reaction evidence="2">
        <text>mycothiol S-conjugate + H2O = an N-acetyl-L-cysteine-S-conjugate + 1D-myo-inositol 2-amino-2-deoxy-alpha-D-glucopyranoside</text>
        <dbReference type="Rhea" id="RHEA:36543"/>
        <dbReference type="ChEBI" id="CHEBI:15377"/>
        <dbReference type="ChEBI" id="CHEBI:58718"/>
        <dbReference type="ChEBI" id="CHEBI:58886"/>
        <dbReference type="ChEBI" id="CHEBI:59633"/>
        <dbReference type="EC" id="3.5.1.115"/>
    </reaction>
</comment>
<dbReference type="AlphaFoldDB" id="A0AAP4FDD1"/>
<gene>
    <name evidence="2 3" type="primary">mca</name>
    <name evidence="3" type="ORF">QP116_03885</name>
</gene>
<dbReference type="EMBL" id="JASODW010000003">
    <property type="protein sequence ID" value="MDK6274886.1"/>
    <property type="molecule type" value="Genomic_DNA"/>
</dbReference>
<comment type="function">
    <text evidence="2">A mycothiol (MSH, N-acetylcysteinyl-glucosaminyl-inositol) S-conjugate amidase, it recycles conjugated MSH to the N-acetyl cysteine conjugate (AcCys S-conjugate, a mercapturic acid) and the MSH precursor. Involved in MSH-dependent detoxification of a number of alkylating agents and antibiotics.</text>
</comment>
<keyword evidence="2" id="KW-0479">Metal-binding</keyword>
<dbReference type="Gene3D" id="3.40.50.10320">
    <property type="entry name" value="LmbE-like"/>
    <property type="match status" value="1"/>
</dbReference>
<proteinExistence type="inferred from homology"/>
<name>A0AAP4FDD1_9MICC</name>
<evidence type="ECO:0000313" key="4">
    <source>
        <dbReference type="Proteomes" id="UP001240483"/>
    </source>
</evidence>
<dbReference type="HAMAP" id="MF_01482">
    <property type="entry name" value="Mca"/>
    <property type="match status" value="1"/>
</dbReference>
<dbReference type="Proteomes" id="UP001240483">
    <property type="component" value="Unassembled WGS sequence"/>
</dbReference>
<comment type="similarity">
    <text evidence="2">Belongs to the MshB deacetylase family. Mca subfamily.</text>
</comment>
<keyword evidence="2" id="KW-0378">Hydrolase</keyword>
<feature type="binding site" evidence="2">
    <location>
        <position position="22"/>
    </location>
    <ligand>
        <name>Zn(2+)</name>
        <dbReference type="ChEBI" id="CHEBI:29105"/>
    </ligand>
</feature>
<dbReference type="NCBIfam" id="TIGR03446">
    <property type="entry name" value="mycothiol_Mca"/>
    <property type="match status" value="1"/>
</dbReference>
<comment type="subunit">
    <text evidence="2">Monomer.</text>
</comment>
<comment type="caution">
    <text evidence="3">The sequence shown here is derived from an EMBL/GenBank/DDBJ whole genome shotgun (WGS) entry which is preliminary data.</text>
</comment>
<dbReference type="RefSeq" id="WP_285332811.1">
    <property type="nucleotide sequence ID" value="NZ_JASODW010000003.1"/>
</dbReference>
<evidence type="ECO:0000256" key="2">
    <source>
        <dbReference type="HAMAP-Rule" id="MF_01482"/>
    </source>
</evidence>
<evidence type="ECO:0000256" key="1">
    <source>
        <dbReference type="ARBA" id="ARBA00022833"/>
    </source>
</evidence>
<dbReference type="InterPro" id="IPR017811">
    <property type="entry name" value="Mca"/>
</dbReference>
<evidence type="ECO:0000313" key="3">
    <source>
        <dbReference type="EMBL" id="MDK6274886.1"/>
    </source>
</evidence>
<dbReference type="InterPro" id="IPR024078">
    <property type="entry name" value="LmbE-like_dom_sf"/>
</dbReference>
<dbReference type="GO" id="GO:0010127">
    <property type="term" value="P:mycothiol-dependent detoxification"/>
    <property type="evidence" value="ECO:0007669"/>
    <property type="project" value="UniProtKB-UniRule"/>
</dbReference>
<dbReference type="EC" id="3.5.1.115" evidence="2"/>
<dbReference type="GO" id="GO:0016811">
    <property type="term" value="F:hydrolase activity, acting on carbon-nitrogen (but not peptide) bonds, in linear amides"/>
    <property type="evidence" value="ECO:0007669"/>
    <property type="project" value="TreeGrafter"/>
</dbReference>
<dbReference type="GO" id="GO:0010126">
    <property type="term" value="P:mycothiol metabolic process"/>
    <property type="evidence" value="ECO:0007669"/>
    <property type="project" value="UniProtKB-UniRule"/>
</dbReference>
<dbReference type="PANTHER" id="PTHR12993">
    <property type="entry name" value="N-ACETYLGLUCOSAMINYL-PHOSPHATIDYLINOSITOL DE-N-ACETYLASE-RELATED"/>
    <property type="match status" value="1"/>
</dbReference>
<organism evidence="3 4">
    <name type="scientific">Pseudoglutamicibacter cumminsii</name>
    <dbReference type="NCBI Taxonomy" id="156979"/>
    <lineage>
        <taxon>Bacteria</taxon>
        <taxon>Bacillati</taxon>
        <taxon>Actinomycetota</taxon>
        <taxon>Actinomycetes</taxon>
        <taxon>Micrococcales</taxon>
        <taxon>Micrococcaceae</taxon>
        <taxon>Pseudoglutamicibacter</taxon>
    </lineage>
</organism>
<dbReference type="SUPFAM" id="SSF102588">
    <property type="entry name" value="LmbE-like"/>
    <property type="match status" value="1"/>
</dbReference>
<feature type="binding site" evidence="2">
    <location>
        <position position="25"/>
    </location>
    <ligand>
        <name>Zn(2+)</name>
        <dbReference type="ChEBI" id="CHEBI:29105"/>
    </ligand>
</feature>
<keyword evidence="1 2" id="KW-0862">Zinc</keyword>
<feature type="binding site" evidence="2">
    <location>
        <position position="153"/>
    </location>
    <ligand>
        <name>Zn(2+)</name>
        <dbReference type="ChEBI" id="CHEBI:29105"/>
    </ligand>
</feature>
<protein>
    <recommendedName>
        <fullName evidence="2">Mycothiol S-conjugate amidase</fullName>
        <ecNumber evidence="2">3.5.1.115</ecNumber>
    </recommendedName>
</protein>
<dbReference type="GO" id="GO:0008270">
    <property type="term" value="F:zinc ion binding"/>
    <property type="evidence" value="ECO:0007669"/>
    <property type="project" value="UniProtKB-UniRule"/>
</dbReference>
<comment type="cofactor">
    <cofactor evidence="2">
        <name>Zn(2+)</name>
        <dbReference type="ChEBI" id="CHEBI:29105"/>
    </cofactor>
    <text evidence="2">Binds 1 zinc ion per subunit.</text>
</comment>